<evidence type="ECO:0000313" key="11">
    <source>
        <dbReference type="Proteomes" id="UP000287243"/>
    </source>
</evidence>
<dbReference type="GO" id="GO:0046872">
    <property type="term" value="F:metal ion binding"/>
    <property type="evidence" value="ECO:0007669"/>
    <property type="project" value="UniProtKB-KW"/>
</dbReference>
<dbReference type="Pfam" id="PF04055">
    <property type="entry name" value="Radical_SAM"/>
    <property type="match status" value="1"/>
</dbReference>
<keyword evidence="11" id="KW-1185">Reference proteome</keyword>
<evidence type="ECO:0000256" key="5">
    <source>
        <dbReference type="ARBA" id="ARBA00023004"/>
    </source>
</evidence>
<keyword evidence="3 8" id="KW-0949">S-adenosyl-L-methionine</keyword>
<dbReference type="SFLD" id="SFLDS00029">
    <property type="entry name" value="Radical_SAM"/>
    <property type="match status" value="1"/>
</dbReference>
<evidence type="ECO:0000256" key="1">
    <source>
        <dbReference type="ARBA" id="ARBA00022485"/>
    </source>
</evidence>
<keyword evidence="6 8" id="KW-0411">Iron-sulfur</keyword>
<feature type="binding site" evidence="8">
    <location>
        <position position="68"/>
    </location>
    <ligand>
        <name>[4Fe-4S] cluster</name>
        <dbReference type="ChEBI" id="CHEBI:49883"/>
        <label>2</label>
        <note>4Fe-4S-S-AdoMet</note>
    </ligand>
</feature>
<dbReference type="Gene3D" id="3.20.20.70">
    <property type="entry name" value="Aldolase class I"/>
    <property type="match status" value="1"/>
</dbReference>
<dbReference type="EMBL" id="CP019384">
    <property type="protein sequence ID" value="QAT17541.1"/>
    <property type="molecule type" value="Genomic_DNA"/>
</dbReference>
<dbReference type="PIRSF" id="PIRSF005963">
    <property type="entry name" value="Lipoyl_synth"/>
    <property type="match status" value="1"/>
</dbReference>
<dbReference type="AlphaFoldDB" id="A0A410P639"/>
<comment type="catalytic activity">
    <reaction evidence="7 8">
        <text>[[Fe-S] cluster scaffold protein carrying a second [4Fe-4S](2+) cluster] + N(6)-octanoyl-L-lysyl-[protein] + 2 oxidized [2Fe-2S]-[ferredoxin] + 2 S-adenosyl-L-methionine + 4 H(+) = [[Fe-S] cluster scaffold protein] + N(6)-[(R)-dihydrolipoyl]-L-lysyl-[protein] + 4 Fe(3+) + 2 hydrogen sulfide + 2 5'-deoxyadenosine + 2 L-methionine + 2 reduced [2Fe-2S]-[ferredoxin]</text>
        <dbReference type="Rhea" id="RHEA:16585"/>
        <dbReference type="Rhea" id="RHEA-COMP:9928"/>
        <dbReference type="Rhea" id="RHEA-COMP:10000"/>
        <dbReference type="Rhea" id="RHEA-COMP:10001"/>
        <dbReference type="Rhea" id="RHEA-COMP:10475"/>
        <dbReference type="Rhea" id="RHEA-COMP:14568"/>
        <dbReference type="Rhea" id="RHEA-COMP:14569"/>
        <dbReference type="ChEBI" id="CHEBI:15378"/>
        <dbReference type="ChEBI" id="CHEBI:17319"/>
        <dbReference type="ChEBI" id="CHEBI:29034"/>
        <dbReference type="ChEBI" id="CHEBI:29919"/>
        <dbReference type="ChEBI" id="CHEBI:33722"/>
        <dbReference type="ChEBI" id="CHEBI:33737"/>
        <dbReference type="ChEBI" id="CHEBI:33738"/>
        <dbReference type="ChEBI" id="CHEBI:57844"/>
        <dbReference type="ChEBI" id="CHEBI:59789"/>
        <dbReference type="ChEBI" id="CHEBI:78809"/>
        <dbReference type="ChEBI" id="CHEBI:83100"/>
        <dbReference type="EC" id="2.8.1.8"/>
    </reaction>
</comment>
<dbReference type="GO" id="GO:0005737">
    <property type="term" value="C:cytoplasm"/>
    <property type="evidence" value="ECO:0007669"/>
    <property type="project" value="UniProtKB-SubCell"/>
</dbReference>
<evidence type="ECO:0000259" key="9">
    <source>
        <dbReference type="PROSITE" id="PS51918"/>
    </source>
</evidence>
<dbReference type="NCBIfam" id="TIGR00510">
    <property type="entry name" value="lipA"/>
    <property type="match status" value="1"/>
</dbReference>
<comment type="subcellular location">
    <subcellularLocation>
        <location evidence="8">Cytoplasm</location>
    </subcellularLocation>
</comment>
<accession>A0A410P639</accession>
<sequence length="283" mass="31577">MPIERRPPWLKKKIEFSGSKETAELLARRGLNTVCREARCPNISECYKNRHTTFLILGKVCTRSCAFCHVAKGTAPEPLDPTEPQRVAACAREMGLRHVVVTSVTRDDLADGGAGHFAQTIKMLRQISSQPTIEVLVPDFQGNRDAVAAVAANTPDIFGHNLETVRRLYHLRPGADYRRSLDVLASAKKKNARLKTKTALMLGLGETQSEVTEAFRDLKSVDCDFLALGQYLRPDKKNTEVKEYLPPGMFEEYCRIALSLGFLHVESAPYVRSSYHAGSYLKP</sequence>
<dbReference type="EC" id="2.8.1.8" evidence="8"/>
<dbReference type="InterPro" id="IPR013785">
    <property type="entry name" value="Aldolase_TIM"/>
</dbReference>
<dbReference type="NCBIfam" id="NF009544">
    <property type="entry name" value="PRK12928.1"/>
    <property type="match status" value="1"/>
</dbReference>
<dbReference type="CDD" id="cd01335">
    <property type="entry name" value="Radical_SAM"/>
    <property type="match status" value="1"/>
</dbReference>
<comment type="similarity">
    <text evidence="8">Belongs to the radical SAM superfamily. Lipoyl synthase family.</text>
</comment>
<dbReference type="NCBIfam" id="NF004019">
    <property type="entry name" value="PRK05481.1"/>
    <property type="match status" value="1"/>
</dbReference>
<feature type="binding site" evidence="8">
    <location>
        <position position="274"/>
    </location>
    <ligand>
        <name>[4Fe-4S] cluster</name>
        <dbReference type="ChEBI" id="CHEBI:49883"/>
        <label>1</label>
    </ligand>
</feature>
<gene>
    <name evidence="8" type="primary">lipA</name>
    <name evidence="10" type="ORF">BU251_07335</name>
</gene>
<dbReference type="GO" id="GO:0051539">
    <property type="term" value="F:4 iron, 4 sulfur cluster binding"/>
    <property type="evidence" value="ECO:0007669"/>
    <property type="project" value="UniProtKB-UniRule"/>
</dbReference>
<dbReference type="Proteomes" id="UP000287243">
    <property type="component" value="Chromosome"/>
</dbReference>
<feature type="binding site" evidence="8">
    <location>
        <position position="40"/>
    </location>
    <ligand>
        <name>[4Fe-4S] cluster</name>
        <dbReference type="ChEBI" id="CHEBI:49883"/>
        <label>1</label>
    </ligand>
</feature>
<protein>
    <recommendedName>
        <fullName evidence="8">Lipoyl synthase</fullName>
        <ecNumber evidence="8">2.8.1.8</ecNumber>
    </recommendedName>
    <alternativeName>
        <fullName evidence="8">Lip-syn</fullName>
        <shortName evidence="8">LS</shortName>
    </alternativeName>
    <alternativeName>
        <fullName evidence="8">Lipoate synthase</fullName>
    </alternativeName>
    <alternativeName>
        <fullName evidence="8">Lipoic acid synthase</fullName>
    </alternativeName>
    <alternativeName>
        <fullName evidence="8">Sulfur insertion protein LipA</fullName>
    </alternativeName>
</protein>
<keyword evidence="4 8" id="KW-0479">Metal-binding</keyword>
<dbReference type="InterPro" id="IPR007197">
    <property type="entry name" value="rSAM"/>
</dbReference>
<feature type="binding site" evidence="8">
    <location>
        <position position="61"/>
    </location>
    <ligand>
        <name>[4Fe-4S] cluster</name>
        <dbReference type="ChEBI" id="CHEBI:49883"/>
        <label>2</label>
        <note>4Fe-4S-S-AdoMet</note>
    </ligand>
</feature>
<name>A0A410P639_VELA1</name>
<dbReference type="UniPathway" id="UPA00538">
    <property type="reaction ID" value="UER00593"/>
</dbReference>
<dbReference type="RefSeq" id="WP_128700384.1">
    <property type="nucleotide sequence ID" value="NZ_CP019384.1"/>
</dbReference>
<evidence type="ECO:0000256" key="4">
    <source>
        <dbReference type="ARBA" id="ARBA00022723"/>
    </source>
</evidence>
<dbReference type="GO" id="GO:0016992">
    <property type="term" value="F:lipoate synthase activity"/>
    <property type="evidence" value="ECO:0007669"/>
    <property type="project" value="UniProtKB-UniRule"/>
</dbReference>
<dbReference type="PANTHER" id="PTHR10949:SF0">
    <property type="entry name" value="LIPOYL SYNTHASE, MITOCHONDRIAL"/>
    <property type="match status" value="1"/>
</dbReference>
<evidence type="ECO:0000256" key="2">
    <source>
        <dbReference type="ARBA" id="ARBA00022679"/>
    </source>
</evidence>
<dbReference type="SUPFAM" id="SSF102114">
    <property type="entry name" value="Radical SAM enzymes"/>
    <property type="match status" value="1"/>
</dbReference>
<proteinExistence type="inferred from homology"/>
<evidence type="ECO:0000256" key="3">
    <source>
        <dbReference type="ARBA" id="ARBA00022691"/>
    </source>
</evidence>
<dbReference type="SFLD" id="SFLDF00271">
    <property type="entry name" value="lipoyl_synthase"/>
    <property type="match status" value="1"/>
</dbReference>
<feature type="binding site" evidence="8">
    <location>
        <position position="46"/>
    </location>
    <ligand>
        <name>[4Fe-4S] cluster</name>
        <dbReference type="ChEBI" id="CHEBI:49883"/>
        <label>1</label>
    </ligand>
</feature>
<keyword evidence="1 8" id="KW-0004">4Fe-4S</keyword>
<dbReference type="PANTHER" id="PTHR10949">
    <property type="entry name" value="LIPOYL SYNTHASE"/>
    <property type="match status" value="1"/>
</dbReference>
<dbReference type="InterPro" id="IPR058240">
    <property type="entry name" value="rSAM_sf"/>
</dbReference>
<dbReference type="SMART" id="SM00729">
    <property type="entry name" value="Elp3"/>
    <property type="match status" value="1"/>
</dbReference>
<comment type="cofactor">
    <cofactor evidence="8">
        <name>[4Fe-4S] cluster</name>
        <dbReference type="ChEBI" id="CHEBI:49883"/>
    </cofactor>
    <text evidence="8">Binds 2 [4Fe-4S] clusters per subunit. One cluster is coordinated with 3 cysteines and an exchangeable S-adenosyl-L-methionine.</text>
</comment>
<dbReference type="OrthoDB" id="9787898at2"/>
<dbReference type="HAMAP" id="MF_00206">
    <property type="entry name" value="Lipoyl_synth"/>
    <property type="match status" value="1"/>
</dbReference>
<dbReference type="PROSITE" id="PS51918">
    <property type="entry name" value="RADICAL_SAM"/>
    <property type="match status" value="1"/>
</dbReference>
<organism evidence="10 11">
    <name type="scientific">Velamenicoccus archaeovorus</name>
    <dbReference type="NCBI Taxonomy" id="1930593"/>
    <lineage>
        <taxon>Bacteria</taxon>
        <taxon>Pseudomonadati</taxon>
        <taxon>Candidatus Omnitrophota</taxon>
        <taxon>Candidatus Velamenicoccus</taxon>
    </lineage>
</organism>
<evidence type="ECO:0000256" key="7">
    <source>
        <dbReference type="ARBA" id="ARBA00047326"/>
    </source>
</evidence>
<dbReference type="GO" id="GO:0009249">
    <property type="term" value="P:protein lipoylation"/>
    <property type="evidence" value="ECO:0007669"/>
    <property type="project" value="UniProtKB-UniRule"/>
</dbReference>
<evidence type="ECO:0000313" key="10">
    <source>
        <dbReference type="EMBL" id="QAT17541.1"/>
    </source>
</evidence>
<evidence type="ECO:0000256" key="6">
    <source>
        <dbReference type="ARBA" id="ARBA00023014"/>
    </source>
</evidence>
<evidence type="ECO:0000256" key="8">
    <source>
        <dbReference type="HAMAP-Rule" id="MF_00206"/>
    </source>
</evidence>
<keyword evidence="2 8" id="KW-0808">Transferase</keyword>
<keyword evidence="8" id="KW-0963">Cytoplasm</keyword>
<dbReference type="KEGG" id="vai:BU251_07335"/>
<comment type="function">
    <text evidence="8">Catalyzes the radical-mediated insertion of two sulfur atoms into the C-6 and C-8 positions of the octanoyl moiety bound to the lipoyl domains of lipoate-dependent enzymes, thereby converting the octanoylated domains into lipoylated derivatives.</text>
</comment>
<feature type="binding site" evidence="8">
    <location>
        <position position="65"/>
    </location>
    <ligand>
        <name>[4Fe-4S] cluster</name>
        <dbReference type="ChEBI" id="CHEBI:49883"/>
        <label>2</label>
        <note>4Fe-4S-S-AdoMet</note>
    </ligand>
</feature>
<reference evidence="10 11" key="1">
    <citation type="submission" date="2017-01" db="EMBL/GenBank/DDBJ databases">
        <title>First insights into the biology of 'candidatus Vampirococcus archaeovorus'.</title>
        <authorList>
            <person name="Kizina J."/>
            <person name="Jordan S."/>
            <person name="Stueber K."/>
            <person name="Reinhardt R."/>
            <person name="Harder J."/>
        </authorList>
    </citation>
    <scope>NUCLEOTIDE SEQUENCE [LARGE SCALE GENOMIC DNA]</scope>
    <source>
        <strain evidence="10 11">LiM</strain>
    </source>
</reference>
<keyword evidence="5 8" id="KW-0408">Iron</keyword>
<comment type="pathway">
    <text evidence="8">Protein modification; protein lipoylation via endogenous pathway; protein N(6)-(lipoyl)lysine from octanoyl-[acyl-carrier-protein]: step 2/2.</text>
</comment>
<dbReference type="InterPro" id="IPR003698">
    <property type="entry name" value="Lipoyl_synth"/>
</dbReference>
<feature type="binding site" evidence="8">
    <location>
        <position position="35"/>
    </location>
    <ligand>
        <name>[4Fe-4S] cluster</name>
        <dbReference type="ChEBI" id="CHEBI:49883"/>
        <label>1</label>
    </ligand>
</feature>
<feature type="domain" description="Radical SAM core" evidence="9">
    <location>
        <begin position="47"/>
        <end position="263"/>
    </location>
</feature>
<dbReference type="SFLD" id="SFLDG01058">
    <property type="entry name" value="lipoyl_synthase_like"/>
    <property type="match status" value="1"/>
</dbReference>
<dbReference type="InterPro" id="IPR006638">
    <property type="entry name" value="Elp3/MiaA/NifB-like_rSAM"/>
</dbReference>